<dbReference type="Pfam" id="PF02780">
    <property type="entry name" value="Transketolase_C"/>
    <property type="match status" value="1"/>
</dbReference>
<dbReference type="InterPro" id="IPR029061">
    <property type="entry name" value="THDP-binding"/>
</dbReference>
<dbReference type="CDD" id="cd02012">
    <property type="entry name" value="TPP_TK"/>
    <property type="match status" value="1"/>
</dbReference>
<sequence length="635" mass="68902">MESAKIQALAKLVRYYSLVSSSEAGSGHPSSSLSAADLMTVLMFGGGHAGFFHYDFEKPADFANDRLVFSKGHASPLYYSLFLAANQITETGIRRLRRLDSPLEGHPTPRFKFTEAATGSLGQGLSIGFGLGLGIRKHYEKMLGSLGNAVPHVYVLLGDGEMAEGSVWEAVNLASYYQMNNLTAVLDVNRLGQSQATILGWDTGAYEQRFKAFGWDTLVIDGHNLEQIETAFGKIQSSVQTKPSVIIAKTIKGKGVSFIEDKDGWHGKPLPADELKKALGELGEIDLKLRGEVQMPDKSLHLEKIKINKTILTEVNYKKGDSVATRKAFGTALARLGDKYPQIVSLDGDVKNSTYAEIFKEKFPQRFFEMFIAEQNMVGTAVGLAKLGYVPFVSTFAAFLTRAYDQIRMAALSSANIKICGSHAGVSIGEDGPSQMGLEDLAMFRAVHGSTVLYPADAVATEKLVEEMVNCQGISYIRTSRPATPVIYENSEEFPIGGSKLHNPPDAEHKPSVIIVAAGITLFEALKAQQELAKDGIVATVVDCYSIKPLDGQTLEKLASLTPNFITVEDHWFEGGLGDAVLNVFARGPDVKISKLAVTQMPRSGKPAELLALEKIDSTSIVATVKTLISNFSKF</sequence>
<dbReference type="EC" id="2.2.1.1" evidence="13"/>
<evidence type="ECO:0000259" key="12">
    <source>
        <dbReference type="SMART" id="SM00861"/>
    </source>
</evidence>
<accession>A0A0G1DHZ6</accession>
<evidence type="ECO:0000256" key="8">
    <source>
        <dbReference type="ARBA" id="ARBA00022723"/>
    </source>
</evidence>
<dbReference type="NCBIfam" id="NF004559">
    <property type="entry name" value="PRK05899.2-5"/>
    <property type="match status" value="1"/>
</dbReference>
<dbReference type="InterPro" id="IPR033248">
    <property type="entry name" value="Transketolase_C"/>
</dbReference>
<dbReference type="InterPro" id="IPR020826">
    <property type="entry name" value="Transketolase_BS"/>
</dbReference>
<keyword evidence="7 13" id="KW-0808">Transferase</keyword>
<dbReference type="PANTHER" id="PTHR43195:SF1">
    <property type="entry name" value="FI06132P-RELATED"/>
    <property type="match status" value="1"/>
</dbReference>
<feature type="domain" description="Transketolase-like pyrimidine-binding" evidence="12">
    <location>
        <begin position="323"/>
        <end position="486"/>
    </location>
</feature>
<dbReference type="PATRIC" id="fig|1618443.3.peg.1099"/>
<keyword evidence="8" id="KW-0479">Metal-binding</keyword>
<comment type="cofactor">
    <cofactor evidence="3">
        <name>Mg(2+)</name>
        <dbReference type="ChEBI" id="CHEBI:18420"/>
    </cofactor>
</comment>
<evidence type="ECO:0000256" key="3">
    <source>
        <dbReference type="ARBA" id="ARBA00001946"/>
    </source>
</evidence>
<evidence type="ECO:0000256" key="7">
    <source>
        <dbReference type="ARBA" id="ARBA00022679"/>
    </source>
</evidence>
<dbReference type="AlphaFoldDB" id="A0A0G1DHZ6"/>
<dbReference type="CDD" id="cd07033">
    <property type="entry name" value="TPP_PYR_DXS_TK_like"/>
    <property type="match status" value="1"/>
</dbReference>
<dbReference type="PROSITE" id="PS00802">
    <property type="entry name" value="TRANSKETOLASE_2"/>
    <property type="match status" value="1"/>
</dbReference>
<reference evidence="13 14" key="1">
    <citation type="journal article" date="2015" name="Nature">
        <title>rRNA introns, odd ribosomes, and small enigmatic genomes across a large radiation of phyla.</title>
        <authorList>
            <person name="Brown C.T."/>
            <person name="Hug L.A."/>
            <person name="Thomas B.C."/>
            <person name="Sharon I."/>
            <person name="Castelle C.J."/>
            <person name="Singh A."/>
            <person name="Wilkins M.J."/>
            <person name="Williams K.H."/>
            <person name="Banfield J.F."/>
        </authorList>
    </citation>
    <scope>NUCLEOTIDE SEQUENCE [LARGE SCALE GENOMIC DNA]</scope>
</reference>
<evidence type="ECO:0000256" key="9">
    <source>
        <dbReference type="ARBA" id="ARBA00022837"/>
    </source>
</evidence>
<dbReference type="PANTHER" id="PTHR43195">
    <property type="entry name" value="TRANSKETOLASE"/>
    <property type="match status" value="1"/>
</dbReference>
<dbReference type="GO" id="GO:0030976">
    <property type="term" value="F:thiamine pyrophosphate binding"/>
    <property type="evidence" value="ECO:0007669"/>
    <property type="project" value="TreeGrafter"/>
</dbReference>
<dbReference type="Proteomes" id="UP000034894">
    <property type="component" value="Unassembled WGS sequence"/>
</dbReference>
<evidence type="ECO:0000256" key="10">
    <source>
        <dbReference type="ARBA" id="ARBA00022842"/>
    </source>
</evidence>
<evidence type="ECO:0000256" key="1">
    <source>
        <dbReference type="ARBA" id="ARBA00001913"/>
    </source>
</evidence>
<dbReference type="STRING" id="1618443.UV73_C0008G0005"/>
<keyword evidence="10" id="KW-0460">Magnesium</keyword>
<comment type="subunit">
    <text evidence="6">Homodimer.</text>
</comment>
<dbReference type="SMART" id="SM00861">
    <property type="entry name" value="Transket_pyr"/>
    <property type="match status" value="1"/>
</dbReference>
<evidence type="ECO:0000256" key="5">
    <source>
        <dbReference type="ARBA" id="ARBA00007131"/>
    </source>
</evidence>
<comment type="caution">
    <text evidence="13">The sequence shown here is derived from an EMBL/GenBank/DDBJ whole genome shotgun (WGS) entry which is preliminary data.</text>
</comment>
<dbReference type="EMBL" id="LCFP01000008">
    <property type="protein sequence ID" value="KKS97485.1"/>
    <property type="molecule type" value="Genomic_DNA"/>
</dbReference>
<evidence type="ECO:0000256" key="2">
    <source>
        <dbReference type="ARBA" id="ARBA00001936"/>
    </source>
</evidence>
<dbReference type="InterPro" id="IPR005474">
    <property type="entry name" value="Transketolase_N"/>
</dbReference>
<dbReference type="FunFam" id="3.40.50.970:FF:000129">
    <property type="entry name" value="Transketolase"/>
    <property type="match status" value="1"/>
</dbReference>
<dbReference type="InterPro" id="IPR009014">
    <property type="entry name" value="Transketo_C/PFOR_II"/>
</dbReference>
<dbReference type="InterPro" id="IPR051424">
    <property type="entry name" value="Transketolase-like"/>
</dbReference>
<dbReference type="Pfam" id="PF02779">
    <property type="entry name" value="Transket_pyr"/>
    <property type="match status" value="1"/>
</dbReference>
<dbReference type="GO" id="GO:0004802">
    <property type="term" value="F:transketolase activity"/>
    <property type="evidence" value="ECO:0007669"/>
    <property type="project" value="UniProtKB-EC"/>
</dbReference>
<comment type="cofactor">
    <cofactor evidence="4">
        <name>thiamine diphosphate</name>
        <dbReference type="ChEBI" id="CHEBI:58937"/>
    </cofactor>
</comment>
<dbReference type="Gene3D" id="3.40.50.920">
    <property type="match status" value="1"/>
</dbReference>
<evidence type="ECO:0000256" key="4">
    <source>
        <dbReference type="ARBA" id="ARBA00001964"/>
    </source>
</evidence>
<comment type="cofactor">
    <cofactor evidence="1">
        <name>Ca(2+)</name>
        <dbReference type="ChEBI" id="CHEBI:29108"/>
    </cofactor>
</comment>
<dbReference type="GO" id="GO:0005737">
    <property type="term" value="C:cytoplasm"/>
    <property type="evidence" value="ECO:0007669"/>
    <property type="project" value="UniProtKB-ARBA"/>
</dbReference>
<evidence type="ECO:0000256" key="11">
    <source>
        <dbReference type="ARBA" id="ARBA00023052"/>
    </source>
</evidence>
<gene>
    <name evidence="13" type="ORF">UV73_C0008G0005</name>
</gene>
<evidence type="ECO:0000256" key="6">
    <source>
        <dbReference type="ARBA" id="ARBA00011738"/>
    </source>
</evidence>
<evidence type="ECO:0000313" key="13">
    <source>
        <dbReference type="EMBL" id="KKS97485.1"/>
    </source>
</evidence>
<dbReference type="GO" id="GO:0046872">
    <property type="term" value="F:metal ion binding"/>
    <property type="evidence" value="ECO:0007669"/>
    <property type="project" value="UniProtKB-KW"/>
</dbReference>
<comment type="cofactor">
    <cofactor evidence="2">
        <name>Mn(2+)</name>
        <dbReference type="ChEBI" id="CHEBI:29035"/>
    </cofactor>
</comment>
<proteinExistence type="inferred from homology"/>
<keyword evidence="11" id="KW-0786">Thiamine pyrophosphate</keyword>
<dbReference type="Pfam" id="PF00456">
    <property type="entry name" value="Transketolase_N"/>
    <property type="match status" value="1"/>
</dbReference>
<protein>
    <submittedName>
        <fullName evidence="13">Transketolase, transketolase</fullName>
        <ecNumber evidence="13">2.2.1.1</ecNumber>
    </submittedName>
</protein>
<dbReference type="InterPro" id="IPR005475">
    <property type="entry name" value="Transketolase-like_Pyr-bd"/>
</dbReference>
<dbReference type="Gene3D" id="3.40.50.970">
    <property type="match status" value="2"/>
</dbReference>
<name>A0A0G1DHZ6_9BACT</name>
<dbReference type="SUPFAM" id="SSF52518">
    <property type="entry name" value="Thiamin diphosphate-binding fold (THDP-binding)"/>
    <property type="match status" value="2"/>
</dbReference>
<comment type="similarity">
    <text evidence="5">Belongs to the transketolase family.</text>
</comment>
<keyword evidence="9" id="KW-0106">Calcium</keyword>
<organism evidence="13 14">
    <name type="scientific">Candidatus Gottesmanbacteria bacterium GW2011_GWA2_43_14</name>
    <dbReference type="NCBI Taxonomy" id="1618443"/>
    <lineage>
        <taxon>Bacteria</taxon>
        <taxon>Candidatus Gottesmaniibacteriota</taxon>
    </lineage>
</organism>
<evidence type="ECO:0000313" key="14">
    <source>
        <dbReference type="Proteomes" id="UP000034894"/>
    </source>
</evidence>
<dbReference type="SUPFAM" id="SSF52922">
    <property type="entry name" value="TK C-terminal domain-like"/>
    <property type="match status" value="1"/>
</dbReference>